<feature type="domain" description="Methyltransferase" evidence="1">
    <location>
        <begin position="60"/>
        <end position="149"/>
    </location>
</feature>
<dbReference type="Gene3D" id="3.40.50.150">
    <property type="entry name" value="Vaccinia Virus protein VP39"/>
    <property type="match status" value="1"/>
</dbReference>
<dbReference type="GO" id="GO:0008168">
    <property type="term" value="F:methyltransferase activity"/>
    <property type="evidence" value="ECO:0007669"/>
    <property type="project" value="UniProtKB-KW"/>
</dbReference>
<sequence length="177" mass="19322">MKDAYNPHGAALMDCFRGDTAATLICYQDGARDDVPASFWLREKIDPLETLALELCRGHVLDVGAGAGLHSLELQRRGIEVTAIDVAPECVTIMRERGVRNVEAADLYEFDGGPFDMIVCLCNGLDKVGRLADLPRFLNRMRQLLALDGQLIADSFDVRIGADFLPSRVGAIVDCLG</sequence>
<dbReference type="InterPro" id="IPR041698">
    <property type="entry name" value="Methyltransf_25"/>
</dbReference>
<keyword evidence="2" id="KW-0808">Transferase</keyword>
<dbReference type="RefSeq" id="WP_161823420.1">
    <property type="nucleotide sequence ID" value="NZ_WVIC01000001.1"/>
</dbReference>
<dbReference type="GO" id="GO:0032259">
    <property type="term" value="P:methylation"/>
    <property type="evidence" value="ECO:0007669"/>
    <property type="project" value="UniProtKB-KW"/>
</dbReference>
<keyword evidence="2" id="KW-0489">Methyltransferase</keyword>
<dbReference type="Pfam" id="PF13649">
    <property type="entry name" value="Methyltransf_25"/>
    <property type="match status" value="1"/>
</dbReference>
<accession>A0A8K1ZVM9</accession>
<comment type="caution">
    <text evidence="2">The sequence shown here is derived from an EMBL/GenBank/DDBJ whole genome shotgun (WGS) entry which is preliminary data.</text>
</comment>
<dbReference type="Proteomes" id="UP000607397">
    <property type="component" value="Unassembled WGS sequence"/>
</dbReference>
<organism evidence="2 3">
    <name type="scientific">Petrachloros mirabilis ULC683</name>
    <dbReference type="NCBI Taxonomy" id="2781853"/>
    <lineage>
        <taxon>Bacteria</taxon>
        <taxon>Bacillati</taxon>
        <taxon>Cyanobacteriota</taxon>
        <taxon>Cyanophyceae</taxon>
        <taxon>Synechococcales</taxon>
        <taxon>Petrachlorosaceae</taxon>
        <taxon>Petrachloros</taxon>
        <taxon>Petrachloros mirabilis</taxon>
    </lineage>
</organism>
<reference evidence="2" key="1">
    <citation type="submission" date="2019-12" db="EMBL/GenBank/DDBJ databases">
        <title>High-Quality draft genome sequences of three cyanobacteria isolated from the limestone walls of the Old Cathedral of Coimbra.</title>
        <authorList>
            <person name="Tiago I."/>
            <person name="Soares F."/>
            <person name="Portugal A."/>
        </authorList>
    </citation>
    <scope>NUCLEOTIDE SEQUENCE [LARGE SCALE GENOMIC DNA]</scope>
    <source>
        <strain evidence="2">C</strain>
    </source>
</reference>
<dbReference type="AlphaFoldDB" id="A0A8K1ZVM9"/>
<dbReference type="SUPFAM" id="SSF53335">
    <property type="entry name" value="S-adenosyl-L-methionine-dependent methyltransferases"/>
    <property type="match status" value="1"/>
</dbReference>
<evidence type="ECO:0000259" key="1">
    <source>
        <dbReference type="Pfam" id="PF13649"/>
    </source>
</evidence>
<evidence type="ECO:0000313" key="3">
    <source>
        <dbReference type="Proteomes" id="UP000607397"/>
    </source>
</evidence>
<dbReference type="InterPro" id="IPR029063">
    <property type="entry name" value="SAM-dependent_MTases_sf"/>
</dbReference>
<keyword evidence="3" id="KW-1185">Reference proteome</keyword>
<proteinExistence type="predicted"/>
<gene>
    <name evidence="2" type="ORF">GS597_00020</name>
</gene>
<name>A0A8K1ZVM9_9CYAN</name>
<dbReference type="CDD" id="cd02440">
    <property type="entry name" value="AdoMet_MTases"/>
    <property type="match status" value="1"/>
</dbReference>
<dbReference type="EMBL" id="WVIC01000001">
    <property type="protein sequence ID" value="NCJ04931.1"/>
    <property type="molecule type" value="Genomic_DNA"/>
</dbReference>
<protein>
    <submittedName>
        <fullName evidence="2">Methyltransferase domain-containing protein</fullName>
    </submittedName>
</protein>
<evidence type="ECO:0000313" key="2">
    <source>
        <dbReference type="EMBL" id="NCJ04931.1"/>
    </source>
</evidence>